<keyword evidence="2" id="KW-1003">Cell membrane</keyword>
<dbReference type="Pfam" id="PF02653">
    <property type="entry name" value="BPD_transp_2"/>
    <property type="match status" value="1"/>
</dbReference>
<evidence type="ECO:0000256" key="3">
    <source>
        <dbReference type="ARBA" id="ARBA00022692"/>
    </source>
</evidence>
<evidence type="ECO:0000313" key="7">
    <source>
        <dbReference type="EMBL" id="WXL28575.1"/>
    </source>
</evidence>
<feature type="transmembrane region" description="Helical" evidence="6">
    <location>
        <begin position="34"/>
        <end position="56"/>
    </location>
</feature>
<dbReference type="CDD" id="cd06580">
    <property type="entry name" value="TM_PBP1_transp_TpRbsC_like"/>
    <property type="match status" value="1"/>
</dbReference>
<gene>
    <name evidence="7" type="ORF">WG616_00895</name>
</gene>
<keyword evidence="5 6" id="KW-0472">Membrane</keyword>
<name>A0ABZ2RNG9_9BACT</name>
<protein>
    <submittedName>
        <fullName evidence="7">ABC transporter permease</fullName>
    </submittedName>
</protein>
<proteinExistence type="predicted"/>
<dbReference type="EMBL" id="CP148066">
    <property type="protein sequence ID" value="WXL28575.1"/>
    <property type="molecule type" value="Genomic_DNA"/>
</dbReference>
<reference evidence="7" key="1">
    <citation type="submission" date="2024-03" db="EMBL/GenBank/DDBJ databases">
        <title>Complete genome sequence of Mycoplasma gypis type strain B1/T1.</title>
        <authorList>
            <person name="Spergser J."/>
        </authorList>
    </citation>
    <scope>NUCLEOTIDE SEQUENCE [LARGE SCALE GENOMIC DNA]</scope>
    <source>
        <strain evidence="7">B1/T1</strain>
    </source>
</reference>
<evidence type="ECO:0000256" key="1">
    <source>
        <dbReference type="ARBA" id="ARBA00004651"/>
    </source>
</evidence>
<feature type="transmembrane region" description="Helical" evidence="6">
    <location>
        <begin position="98"/>
        <end position="119"/>
    </location>
</feature>
<dbReference type="PANTHER" id="PTHR43370:SF1">
    <property type="entry name" value="GUANOSINE ABC TRANSPORTER PERMEASE PROTEIN NUPQ"/>
    <property type="match status" value="1"/>
</dbReference>
<sequence>MTLSLQLVQLFLLSFCILSLASVGGMFSERVGIVNIGINGMMIIGATVYVIFGSYFGQKPPIVAQFILILVSALGGGLFSLIHAFATIKLKADHTISGFAINMLAFGIALVLLTIYGGGSAKNVPFFVKEVALDSEVSSWKNLLSLRNILTVIILVLAFVALKWTRWGLRLKSIGENPQAADVAGVNVNSYKWQGVFISGLLAGIAGGFFVQYSPTSFKGEVQGLGYLALAIMIMGQWIVQWIVLSAVVFSLLRSASFVLPVFQPDTLGKFTDLFYTIPYFITFIMMILMKGRGFAPAAAGFAYDKSKR</sequence>
<evidence type="ECO:0000256" key="5">
    <source>
        <dbReference type="ARBA" id="ARBA00023136"/>
    </source>
</evidence>
<keyword evidence="8" id="KW-1185">Reference proteome</keyword>
<accession>A0ABZ2RNG9</accession>
<feature type="transmembrane region" description="Helical" evidence="6">
    <location>
        <begin position="144"/>
        <end position="162"/>
    </location>
</feature>
<evidence type="ECO:0000256" key="6">
    <source>
        <dbReference type="SAM" id="Phobius"/>
    </source>
</evidence>
<keyword evidence="4 6" id="KW-1133">Transmembrane helix</keyword>
<organism evidence="7 8">
    <name type="scientific">[Mycoplasma] gypis</name>
    <dbReference type="NCBI Taxonomy" id="92404"/>
    <lineage>
        <taxon>Bacteria</taxon>
        <taxon>Bacillati</taxon>
        <taxon>Mycoplasmatota</taxon>
        <taxon>Mycoplasmoidales</taxon>
        <taxon>Metamycoplasmataceae</taxon>
        <taxon>Metamycoplasma</taxon>
    </lineage>
</organism>
<feature type="transmembrane region" description="Helical" evidence="6">
    <location>
        <begin position="274"/>
        <end position="290"/>
    </location>
</feature>
<comment type="subcellular location">
    <subcellularLocation>
        <location evidence="1">Cell membrane</location>
        <topology evidence="1">Multi-pass membrane protein</topology>
    </subcellularLocation>
</comment>
<dbReference type="InterPro" id="IPR001851">
    <property type="entry name" value="ABC_transp_permease"/>
</dbReference>
<dbReference type="PANTHER" id="PTHR43370">
    <property type="entry name" value="SUGAR ABC TRANSPORTER INTEGRAL MEMBRANE PROTEIN-RELATED"/>
    <property type="match status" value="1"/>
</dbReference>
<feature type="transmembrane region" description="Helical" evidence="6">
    <location>
        <begin position="225"/>
        <end position="253"/>
    </location>
</feature>
<dbReference type="RefSeq" id="WP_205498867.1">
    <property type="nucleotide sequence ID" value="NZ_CP148066.1"/>
</dbReference>
<feature type="transmembrane region" description="Helical" evidence="6">
    <location>
        <begin position="62"/>
        <end position="86"/>
    </location>
</feature>
<dbReference type="Proteomes" id="UP001460679">
    <property type="component" value="Chromosome"/>
</dbReference>
<feature type="transmembrane region" description="Helical" evidence="6">
    <location>
        <begin position="6"/>
        <end position="27"/>
    </location>
</feature>
<evidence type="ECO:0000256" key="2">
    <source>
        <dbReference type="ARBA" id="ARBA00022475"/>
    </source>
</evidence>
<feature type="transmembrane region" description="Helical" evidence="6">
    <location>
        <begin position="195"/>
        <end position="213"/>
    </location>
</feature>
<evidence type="ECO:0000313" key="8">
    <source>
        <dbReference type="Proteomes" id="UP001460679"/>
    </source>
</evidence>
<evidence type="ECO:0000256" key="4">
    <source>
        <dbReference type="ARBA" id="ARBA00022989"/>
    </source>
</evidence>
<keyword evidence="3 6" id="KW-0812">Transmembrane</keyword>